<evidence type="ECO:0000313" key="2">
    <source>
        <dbReference type="EMBL" id="CAA9889715.1"/>
    </source>
</evidence>
<gene>
    <name evidence="2" type="ORF">METHB2_1240006</name>
</gene>
<dbReference type="AlphaFoldDB" id="A0A8S0X725"/>
<evidence type="ECO:0000313" key="3">
    <source>
        <dbReference type="Proteomes" id="UP000494216"/>
    </source>
</evidence>
<name>A0A8S0X725_9GAMM</name>
<dbReference type="GO" id="GO:0005524">
    <property type="term" value="F:ATP binding"/>
    <property type="evidence" value="ECO:0007669"/>
    <property type="project" value="UniProtKB-KW"/>
</dbReference>
<dbReference type="InterPro" id="IPR002611">
    <property type="entry name" value="IstB_ATP-bd"/>
</dbReference>
<keyword evidence="3" id="KW-1185">Reference proteome</keyword>
<accession>A0A8S0X725</accession>
<dbReference type="InterPro" id="IPR027417">
    <property type="entry name" value="P-loop_NTPase"/>
</dbReference>
<sequence length="102" mass="12008">MAKLKGELKKKINQLLKFDLLIIDELGYLPMNKQGMHNLFQLINARYEYRSIILTTNKEFTHWGEFFFDGNVAVPIVDRIIHHSHIFMLGGESYRLKSKLNN</sequence>
<feature type="domain" description="IstB-like ATP-binding" evidence="1">
    <location>
        <begin position="2"/>
        <end position="100"/>
    </location>
</feature>
<reference evidence="2 3" key="1">
    <citation type="submission" date="2020-02" db="EMBL/GenBank/DDBJ databases">
        <authorList>
            <person name="Hogendoorn C."/>
        </authorList>
    </citation>
    <scope>NUCLEOTIDE SEQUENCE [LARGE SCALE GENOMIC DNA]</scope>
    <source>
        <strain evidence="2">METHB21</strain>
    </source>
</reference>
<dbReference type="Pfam" id="PF01695">
    <property type="entry name" value="IstB_IS21"/>
    <property type="match status" value="1"/>
</dbReference>
<protein>
    <submittedName>
        <fullName evidence="2">Insertion sequence IS21 putative ATP-binding protein</fullName>
    </submittedName>
</protein>
<comment type="caution">
    <text evidence="2">The sequence shown here is derived from an EMBL/GenBank/DDBJ whole genome shotgun (WGS) entry which is preliminary data.</text>
</comment>
<keyword evidence="2" id="KW-0547">Nucleotide-binding</keyword>
<organism evidence="2 3">
    <name type="scientific">Candidatus Methylobacter favarea</name>
    <dbReference type="NCBI Taxonomy" id="2707345"/>
    <lineage>
        <taxon>Bacteria</taxon>
        <taxon>Pseudomonadati</taxon>
        <taxon>Pseudomonadota</taxon>
        <taxon>Gammaproteobacteria</taxon>
        <taxon>Methylococcales</taxon>
        <taxon>Methylococcaceae</taxon>
        <taxon>Methylobacter</taxon>
    </lineage>
</organism>
<keyword evidence="2" id="KW-0067">ATP-binding</keyword>
<proteinExistence type="predicted"/>
<evidence type="ECO:0000259" key="1">
    <source>
        <dbReference type="Pfam" id="PF01695"/>
    </source>
</evidence>
<dbReference type="EMBL" id="CADCXN010000029">
    <property type="protein sequence ID" value="CAA9889715.1"/>
    <property type="molecule type" value="Genomic_DNA"/>
</dbReference>
<dbReference type="Gene3D" id="3.40.50.300">
    <property type="entry name" value="P-loop containing nucleotide triphosphate hydrolases"/>
    <property type="match status" value="1"/>
</dbReference>
<dbReference type="Proteomes" id="UP000494216">
    <property type="component" value="Unassembled WGS sequence"/>
</dbReference>
<dbReference type="SUPFAM" id="SSF52540">
    <property type="entry name" value="P-loop containing nucleoside triphosphate hydrolases"/>
    <property type="match status" value="1"/>
</dbReference>